<reference evidence="3 4" key="1">
    <citation type="journal article" date="2019" name="Int. J. Syst. Evol. Microbiol.">
        <title>The Global Catalogue of Microorganisms (GCM) 10K type strain sequencing project: providing services to taxonomists for standard genome sequencing and annotation.</title>
        <authorList>
            <consortium name="The Broad Institute Genomics Platform"/>
            <consortium name="The Broad Institute Genome Sequencing Center for Infectious Disease"/>
            <person name="Wu L."/>
            <person name="Ma J."/>
        </authorList>
    </citation>
    <scope>NUCLEOTIDE SEQUENCE [LARGE SCALE GENOMIC DNA]</scope>
    <source>
        <strain evidence="3 4">JCM 15608</strain>
    </source>
</reference>
<feature type="transmembrane region" description="Helical" evidence="1">
    <location>
        <begin position="187"/>
        <end position="204"/>
    </location>
</feature>
<sequence length="323" mass="36094">MEIIIEEISRGQKLLHRHQLNKNTVRIGRDYNNDIILSDPHICPQHLDINFNDGVWTLTDKNTINGTFLENASNKKQSANQHIIEDGDIINLGKSQLRIVFRDHKVAPTVPFSAFENLIDLLRSPIALTLSIAIFIMVAGGVFYLNNPMESNLSQLLVSAIGMSLLFGVWPAAVALVSHLTKNDARVMAQLGVSFALFNLMWLSDLLENIVAFNTASHSVMLILINLVPIALTFTLLWLNSYIGFHMTAKRRMVTALGLTVLLFGGGYLVQYSNKPEFDPHPNYNATIMDPSFLLAPSSSVDDFVEQSKQLFIDAEKSIQEEE</sequence>
<keyword evidence="1" id="KW-0472">Membrane</keyword>
<name>A0ABN1LAN1_9GAMM</name>
<dbReference type="Gene3D" id="2.60.200.20">
    <property type="match status" value="1"/>
</dbReference>
<evidence type="ECO:0000259" key="2">
    <source>
        <dbReference type="PROSITE" id="PS50006"/>
    </source>
</evidence>
<keyword evidence="1" id="KW-0812">Transmembrane</keyword>
<dbReference type="RefSeq" id="WP_343818767.1">
    <property type="nucleotide sequence ID" value="NZ_BAAAFA010000012.1"/>
</dbReference>
<dbReference type="Pfam" id="PF00498">
    <property type="entry name" value="FHA"/>
    <property type="match status" value="1"/>
</dbReference>
<organism evidence="3 4">
    <name type="scientific">Colwellia asteriadis</name>
    <dbReference type="NCBI Taxonomy" id="517723"/>
    <lineage>
        <taxon>Bacteria</taxon>
        <taxon>Pseudomonadati</taxon>
        <taxon>Pseudomonadota</taxon>
        <taxon>Gammaproteobacteria</taxon>
        <taxon>Alteromonadales</taxon>
        <taxon>Colwelliaceae</taxon>
        <taxon>Colwellia</taxon>
    </lineage>
</organism>
<feature type="transmembrane region" description="Helical" evidence="1">
    <location>
        <begin position="157"/>
        <end position="180"/>
    </location>
</feature>
<dbReference type="InterPro" id="IPR000253">
    <property type="entry name" value="FHA_dom"/>
</dbReference>
<keyword evidence="4" id="KW-1185">Reference proteome</keyword>
<feature type="transmembrane region" description="Helical" evidence="1">
    <location>
        <begin position="126"/>
        <end position="145"/>
    </location>
</feature>
<evidence type="ECO:0000313" key="3">
    <source>
        <dbReference type="EMBL" id="GAA0822941.1"/>
    </source>
</evidence>
<feature type="transmembrane region" description="Helical" evidence="1">
    <location>
        <begin position="216"/>
        <end position="239"/>
    </location>
</feature>
<feature type="domain" description="FHA" evidence="2">
    <location>
        <begin position="25"/>
        <end position="74"/>
    </location>
</feature>
<feature type="transmembrane region" description="Helical" evidence="1">
    <location>
        <begin position="251"/>
        <end position="270"/>
    </location>
</feature>
<proteinExistence type="predicted"/>
<evidence type="ECO:0000256" key="1">
    <source>
        <dbReference type="SAM" id="Phobius"/>
    </source>
</evidence>
<dbReference type="InterPro" id="IPR008984">
    <property type="entry name" value="SMAD_FHA_dom_sf"/>
</dbReference>
<dbReference type="SUPFAM" id="SSF49879">
    <property type="entry name" value="SMAD/FHA domain"/>
    <property type="match status" value="1"/>
</dbReference>
<dbReference type="EMBL" id="BAAAFA010000012">
    <property type="protein sequence ID" value="GAA0822941.1"/>
    <property type="molecule type" value="Genomic_DNA"/>
</dbReference>
<keyword evidence="1" id="KW-1133">Transmembrane helix</keyword>
<comment type="caution">
    <text evidence="3">The sequence shown here is derived from an EMBL/GenBank/DDBJ whole genome shotgun (WGS) entry which is preliminary data.</text>
</comment>
<dbReference type="Proteomes" id="UP001500021">
    <property type="component" value="Unassembled WGS sequence"/>
</dbReference>
<evidence type="ECO:0000313" key="4">
    <source>
        <dbReference type="Proteomes" id="UP001500021"/>
    </source>
</evidence>
<protein>
    <recommendedName>
        <fullName evidence="2">FHA domain-containing protein</fullName>
    </recommendedName>
</protein>
<accession>A0ABN1LAN1</accession>
<dbReference type="CDD" id="cd00060">
    <property type="entry name" value="FHA"/>
    <property type="match status" value="1"/>
</dbReference>
<gene>
    <name evidence="3" type="ORF">GCM10009111_31940</name>
</gene>
<dbReference type="PROSITE" id="PS50006">
    <property type="entry name" value="FHA_DOMAIN"/>
    <property type="match status" value="1"/>
</dbReference>